<dbReference type="PROSITE" id="PS50191">
    <property type="entry name" value="CRAL_TRIO"/>
    <property type="match status" value="2"/>
</dbReference>
<dbReference type="OrthoDB" id="6682367at2759"/>
<sequence length="559" mass="65252">MAPVGCIEDALTEEEVAINKLREIIPDIISEDRKFDDDCYLFFWLRASQLVPQDAERMIRKSIQWRKEINVESIDDAVFQEFKQIYAPTWGTLTNGHLVSYNHIGTLDFKKGIVIYGKKMWTQLWSKTFMEMENKVIAHHKLKSISRNRFNRDCVFSYFDVQNVKNFSVSQLMNVDVIRAAHDNVKNLMAYFPAVPEISVMINVNTVFKTIFKVVKPFVDKPHISYEFFGTDEAQWKERLLQVMDKEQIQKFLETSNLRHSSQGTRPVCRILCCNNSNYIRFDNSQEILVFNTVHILMNYSTQSEMAQNIDDGPDAVEIALKTLRENIPDVISEDGKFDDDLYLLQWLKVNKLDPPSTAEMIKKAVEWRREMDIESLNEEEFQEFRRVYAAIWGTTRDGRLIVYNPLGKKDLKKGIATYGKPLWMRLWTRLFLEMEARMIAFNKAKNISSQRITVDTPSCVVNVQDLSNFSALQVASIDVIKTGRENVKNLSTYFPLVINLSMMINMNNISKTIFKVVKPFLSKPYFTYEMFGTDESEWRERLLQIVDEEQLQTFLEAS</sequence>
<dbReference type="EMBL" id="CAJVCH010246112">
    <property type="protein sequence ID" value="CAG7733281.1"/>
    <property type="molecule type" value="Genomic_DNA"/>
</dbReference>
<dbReference type="GO" id="GO:0005737">
    <property type="term" value="C:cytoplasm"/>
    <property type="evidence" value="ECO:0007669"/>
    <property type="project" value="TreeGrafter"/>
</dbReference>
<feature type="domain" description="CRAL-TRIO" evidence="1">
    <location>
        <begin position="74"/>
        <end position="261"/>
    </location>
</feature>
<dbReference type="InterPro" id="IPR011074">
    <property type="entry name" value="CRAL/TRIO_N_dom"/>
</dbReference>
<accession>A0A8J2PDM9</accession>
<protein>
    <recommendedName>
        <fullName evidence="1">CRAL-TRIO domain-containing protein</fullName>
    </recommendedName>
</protein>
<evidence type="ECO:0000259" key="1">
    <source>
        <dbReference type="PROSITE" id="PS50191"/>
    </source>
</evidence>
<comment type="caution">
    <text evidence="2">The sequence shown here is derived from an EMBL/GenBank/DDBJ whole genome shotgun (WGS) entry which is preliminary data.</text>
</comment>
<dbReference type="Proteomes" id="UP000708208">
    <property type="component" value="Unassembled WGS sequence"/>
</dbReference>
<proteinExistence type="predicted"/>
<reference evidence="2" key="1">
    <citation type="submission" date="2021-06" db="EMBL/GenBank/DDBJ databases">
        <authorList>
            <person name="Hodson N. C."/>
            <person name="Mongue J. A."/>
            <person name="Jaron S. K."/>
        </authorList>
    </citation>
    <scope>NUCLEOTIDE SEQUENCE</scope>
</reference>
<gene>
    <name evidence="2" type="ORF">AFUS01_LOCUS21735</name>
</gene>
<dbReference type="Pfam" id="PF00650">
    <property type="entry name" value="CRAL_TRIO"/>
    <property type="match status" value="2"/>
</dbReference>
<name>A0A8J2PDM9_9HEXA</name>
<dbReference type="InterPro" id="IPR001251">
    <property type="entry name" value="CRAL-TRIO_dom"/>
</dbReference>
<dbReference type="CDD" id="cd00170">
    <property type="entry name" value="SEC14"/>
    <property type="match status" value="1"/>
</dbReference>
<dbReference type="AlphaFoldDB" id="A0A8J2PDM9"/>
<dbReference type="SMART" id="SM01100">
    <property type="entry name" value="CRAL_TRIO_N"/>
    <property type="match status" value="2"/>
</dbReference>
<evidence type="ECO:0000313" key="3">
    <source>
        <dbReference type="Proteomes" id="UP000708208"/>
    </source>
</evidence>
<keyword evidence="3" id="KW-1185">Reference proteome</keyword>
<dbReference type="PANTHER" id="PTHR23324:SF83">
    <property type="entry name" value="SEC14-LIKE PROTEIN 2"/>
    <property type="match status" value="1"/>
</dbReference>
<evidence type="ECO:0000313" key="2">
    <source>
        <dbReference type="EMBL" id="CAG7733281.1"/>
    </source>
</evidence>
<dbReference type="PANTHER" id="PTHR23324">
    <property type="entry name" value="SEC14 RELATED PROTEIN"/>
    <property type="match status" value="1"/>
</dbReference>
<dbReference type="InterPro" id="IPR051064">
    <property type="entry name" value="SEC14/CRAL-TRIO_domain"/>
</dbReference>
<organism evidence="2 3">
    <name type="scientific">Allacma fusca</name>
    <dbReference type="NCBI Taxonomy" id="39272"/>
    <lineage>
        <taxon>Eukaryota</taxon>
        <taxon>Metazoa</taxon>
        <taxon>Ecdysozoa</taxon>
        <taxon>Arthropoda</taxon>
        <taxon>Hexapoda</taxon>
        <taxon>Collembola</taxon>
        <taxon>Symphypleona</taxon>
        <taxon>Sminthuridae</taxon>
        <taxon>Allacma</taxon>
    </lineage>
</organism>
<feature type="domain" description="CRAL-TRIO" evidence="1">
    <location>
        <begin position="394"/>
        <end position="559"/>
    </location>
</feature>